<dbReference type="AlphaFoldDB" id="A0A9W8UIM2"/>
<reference evidence="2" key="1">
    <citation type="journal article" date="2023" name="Access Microbiol">
        <title>De-novo genome assembly for Akanthomyces muscarius, a biocontrol agent of insect agricultural pests.</title>
        <authorList>
            <person name="Erdos Z."/>
            <person name="Studholme D.J."/>
            <person name="Raymond B."/>
            <person name="Sharma M."/>
        </authorList>
    </citation>
    <scope>NUCLEOTIDE SEQUENCE</scope>
    <source>
        <strain evidence="2">Ve6</strain>
    </source>
</reference>
<dbReference type="Proteomes" id="UP001144673">
    <property type="component" value="Chromosome 3"/>
</dbReference>
<dbReference type="InterPro" id="IPR010730">
    <property type="entry name" value="HET"/>
</dbReference>
<dbReference type="GeneID" id="80888985"/>
<evidence type="ECO:0000259" key="1">
    <source>
        <dbReference type="Pfam" id="PF06985"/>
    </source>
</evidence>
<accession>A0A9W8UIM2</accession>
<dbReference type="RefSeq" id="XP_056050233.1">
    <property type="nucleotide sequence ID" value="XM_056193168.1"/>
</dbReference>
<organism evidence="2 3">
    <name type="scientific">Akanthomyces muscarius</name>
    <name type="common">Entomopathogenic fungus</name>
    <name type="synonym">Lecanicillium muscarium</name>
    <dbReference type="NCBI Taxonomy" id="2231603"/>
    <lineage>
        <taxon>Eukaryota</taxon>
        <taxon>Fungi</taxon>
        <taxon>Dikarya</taxon>
        <taxon>Ascomycota</taxon>
        <taxon>Pezizomycotina</taxon>
        <taxon>Sordariomycetes</taxon>
        <taxon>Hypocreomycetidae</taxon>
        <taxon>Hypocreales</taxon>
        <taxon>Cordycipitaceae</taxon>
        <taxon>Akanthomyces</taxon>
    </lineage>
</organism>
<feature type="domain" description="Heterokaryon incompatibility" evidence="1">
    <location>
        <begin position="55"/>
        <end position="198"/>
    </location>
</feature>
<dbReference type="Pfam" id="PF06985">
    <property type="entry name" value="HET"/>
    <property type="match status" value="1"/>
</dbReference>
<dbReference type="KEGG" id="amus:LMH87_001826"/>
<name>A0A9W8UIM2_AKAMU</name>
<sequence>MECRIDYYGLALGQDQIRLIKLYPHAQSNLSATTRETETVLCELNTYSRGSCPPYHALSHAWQHHDTTLQVTINGTACQVAETVEKALRQLRHSQKKVYAWVDQVCINQADNEEKGHQVQQMHHIYGEANTVVAWIGMPFRDSGFLFEFLEQMGIAILKRQWKKLAKLVDEVNCSSMKEAFRLFCQRPYWKRLWIMQEFAVCPDVRIVCGDSTMGVDSIDAAFMAPEFLEELQEQRAMRKTVVNKITEIFYPPERSFVDNVITRRQRFRPQPGTTRNEGDHFFRVLVTSLVLELDYNWPIASDPRDRVFALLQLASGHREFDENFVGYCKTLEQVYHETTISFLKQGHIDVLSYCQFPKRLTSLPSWVADWSMEVRNPSIQAPWFSKFSASGDTMSKQNVFHPQPGQVTLCGVSIDTVREYSNTWDPNWSQPLDRTAAAAFVPDILQLCKKSPRARLNEDEGVNESWYGQGLCPSHVAVGDVVCVFYGGRTPYIVRPQRDGAYTLVGETYMHGIMYGEFLKGDPASEIFTLL</sequence>
<dbReference type="PANTHER" id="PTHR24148">
    <property type="entry name" value="ANKYRIN REPEAT DOMAIN-CONTAINING PROTEIN 39 HOMOLOG-RELATED"/>
    <property type="match status" value="1"/>
</dbReference>
<keyword evidence="3" id="KW-1185">Reference proteome</keyword>
<dbReference type="Pfam" id="PF26639">
    <property type="entry name" value="Het-6_barrel"/>
    <property type="match status" value="1"/>
</dbReference>
<evidence type="ECO:0000313" key="3">
    <source>
        <dbReference type="Proteomes" id="UP001144673"/>
    </source>
</evidence>
<gene>
    <name evidence="2" type="ORF">LMH87_001826</name>
</gene>
<protein>
    <recommendedName>
        <fullName evidence="1">Heterokaryon incompatibility domain-containing protein</fullName>
    </recommendedName>
</protein>
<comment type="caution">
    <text evidence="2">The sequence shown here is derived from an EMBL/GenBank/DDBJ whole genome shotgun (WGS) entry which is preliminary data.</text>
</comment>
<dbReference type="EMBL" id="JAJHUN010000010">
    <property type="protein sequence ID" value="KAJ4147292.1"/>
    <property type="molecule type" value="Genomic_DNA"/>
</dbReference>
<proteinExistence type="predicted"/>
<evidence type="ECO:0000313" key="2">
    <source>
        <dbReference type="EMBL" id="KAJ4147292.1"/>
    </source>
</evidence>
<dbReference type="PANTHER" id="PTHR24148:SF73">
    <property type="entry name" value="HET DOMAIN PROTEIN (AFU_ORTHOLOGUE AFUA_8G01020)"/>
    <property type="match status" value="1"/>
</dbReference>
<dbReference type="InterPro" id="IPR052895">
    <property type="entry name" value="HetReg/Transcr_Mod"/>
</dbReference>